<evidence type="ECO:0008006" key="3">
    <source>
        <dbReference type="Google" id="ProtNLM"/>
    </source>
</evidence>
<dbReference type="RefSeq" id="WP_154453000.1">
    <property type="nucleotide sequence ID" value="NZ_CP044328.1"/>
</dbReference>
<organism evidence="1 2">
    <name type="scientific">Methylocystis rosea</name>
    <dbReference type="NCBI Taxonomy" id="173366"/>
    <lineage>
        <taxon>Bacteria</taxon>
        <taxon>Pseudomonadati</taxon>
        <taxon>Pseudomonadota</taxon>
        <taxon>Alphaproteobacteria</taxon>
        <taxon>Hyphomicrobiales</taxon>
        <taxon>Methylocystaceae</taxon>
        <taxon>Methylocystis</taxon>
    </lineage>
</organism>
<reference evidence="2" key="1">
    <citation type="submission" date="2019-09" db="EMBL/GenBank/DDBJ databases">
        <title>Isolation and complete genome sequencing of Methylocystis species.</title>
        <authorList>
            <person name="Rumah B.L."/>
            <person name="Stead C.E."/>
            <person name="Stevens B.C."/>
            <person name="Minton N.P."/>
            <person name="Grosse-Honebrink A."/>
            <person name="Zhang Y."/>
        </authorList>
    </citation>
    <scope>NUCLEOTIDE SEQUENCE [LARGE SCALE GENOMIC DNA]</scope>
    <source>
        <strain evidence="2">BRCS1</strain>
    </source>
</reference>
<evidence type="ECO:0000313" key="1">
    <source>
        <dbReference type="EMBL" id="QGM94773.1"/>
    </source>
</evidence>
<accession>A0ABX6EL14</accession>
<keyword evidence="2" id="KW-1185">Reference proteome</keyword>
<protein>
    <recommendedName>
        <fullName evidence="3">Twin-arginine translocation signal domain-containing protein</fullName>
    </recommendedName>
</protein>
<sequence>MASVSEKSRRQFLNAAKASIANVVSFVGFAKISAAQTGAGVFAQQFLEEGKIVKLPPGYYDPAEKEFVLTGSEGSSKIAARMSGIRTASYEERCLYTEPNSSQCAEYETVCREHMDGFTENDEGDERC</sequence>
<gene>
    <name evidence="1" type="ORF">F7D13_12485</name>
</gene>
<evidence type="ECO:0000313" key="2">
    <source>
        <dbReference type="Proteomes" id="UP000424673"/>
    </source>
</evidence>
<dbReference type="Proteomes" id="UP000424673">
    <property type="component" value="Chromosome"/>
</dbReference>
<reference evidence="1 2" key="2">
    <citation type="journal article" date="2021" name="AMB Express">
        <title>Isolation and characterisation of Methylocystis spp. for poly-3-hydroxybutyrate production using waste methane feedstocks.</title>
        <authorList>
            <person name="Rumah B.L."/>
            <person name="Stead C.E."/>
            <person name="Claxton Stevens B.H."/>
            <person name="Minton N.P."/>
            <person name="Grosse-Honebrink A."/>
            <person name="Zhang Y."/>
        </authorList>
    </citation>
    <scope>NUCLEOTIDE SEQUENCE [LARGE SCALE GENOMIC DNA]</scope>
    <source>
        <strain evidence="1 2">BRCS1</strain>
    </source>
</reference>
<dbReference type="EMBL" id="CP044328">
    <property type="protein sequence ID" value="QGM94773.1"/>
    <property type="molecule type" value="Genomic_DNA"/>
</dbReference>
<proteinExistence type="predicted"/>
<name>A0ABX6EL14_9HYPH</name>